<dbReference type="PROSITE" id="PS00039">
    <property type="entry name" value="DEAD_ATP_HELICASE"/>
    <property type="match status" value="1"/>
</dbReference>
<keyword evidence="1 6" id="KW-0547">Nucleotide-binding</keyword>
<evidence type="ECO:0000256" key="1">
    <source>
        <dbReference type="ARBA" id="ARBA00022741"/>
    </source>
</evidence>
<keyword evidence="8" id="KW-0175">Coiled coil</keyword>
<dbReference type="GO" id="GO:0016787">
    <property type="term" value="F:hydrolase activity"/>
    <property type="evidence" value="ECO:0007669"/>
    <property type="project" value="UniProtKB-KW"/>
</dbReference>
<organism evidence="12">
    <name type="scientific">Locusta migratoria</name>
    <name type="common">Migratory locust</name>
    <dbReference type="NCBI Taxonomy" id="7004"/>
    <lineage>
        <taxon>Eukaryota</taxon>
        <taxon>Metazoa</taxon>
        <taxon>Ecdysozoa</taxon>
        <taxon>Arthropoda</taxon>
        <taxon>Hexapoda</taxon>
        <taxon>Insecta</taxon>
        <taxon>Pterygota</taxon>
        <taxon>Neoptera</taxon>
        <taxon>Polyneoptera</taxon>
        <taxon>Orthoptera</taxon>
        <taxon>Caelifera</taxon>
        <taxon>Acrididea</taxon>
        <taxon>Acridomorpha</taxon>
        <taxon>Acridoidea</taxon>
        <taxon>Acrididae</taxon>
        <taxon>Oedipodinae</taxon>
        <taxon>Locusta</taxon>
    </lineage>
</organism>
<dbReference type="Pfam" id="PF00271">
    <property type="entry name" value="Helicase_C"/>
    <property type="match status" value="1"/>
</dbReference>
<keyword evidence="3 6" id="KW-0347">Helicase</keyword>
<evidence type="ECO:0000259" key="11">
    <source>
        <dbReference type="PROSITE" id="PS51194"/>
    </source>
</evidence>
<comment type="similarity">
    <text evidence="6">Belongs to the DEAD box helicase family.</text>
</comment>
<evidence type="ECO:0000313" key="12">
    <source>
        <dbReference type="EMBL" id="QOS47374.1"/>
    </source>
</evidence>
<feature type="domain" description="Helicase ATP-binding" evidence="10">
    <location>
        <begin position="220"/>
        <end position="421"/>
    </location>
</feature>
<dbReference type="SMART" id="SM00487">
    <property type="entry name" value="DEXDc"/>
    <property type="match status" value="1"/>
</dbReference>
<dbReference type="InterPro" id="IPR027417">
    <property type="entry name" value="P-loop_NTPase"/>
</dbReference>
<sequence>MDMFIINRYLAVDSSGDHGTKEKENLQKLLQKIEERRKRKKATVHSLQNKIHPFCDISVTAQGENENEDIIKKKKKKKDRMSDENDVDSSDHKELKIVDTGEIACNNEMTEHLNFRESYQSENEIKQLNEVDKEEKLPENEFMVLGSDSFTKKQKVKRVLPSWLANPSVVSVNLKELHTTINDIDGLDEDIVAKLKENNITHLFPVQAQVIPWLLSSANKPSMYWRSDICVSAPTGSGKTLAFVLPIVQILRKRVVPCIRALVILPVQDLATQVYKVFKTYCSVTNLKVALITGQKSFVMEQQQLIKINSTFGPQSLVDIVVTTPGRLVDHLKSTPNFSLKHVRFLVIDEADRVMECIQNDWLYHVNKNIYGSEDQPLPPPLTPAALATVRPPPQKLLFSATLSQDPEKLQMLGLFQPKLFTSVVSQEKVPEPLAGEVRGEFIGKYTTPAELKEKYCVVTPETKPLVLYYLITSRRWKQVLCFVDSQGAAHRLSLLLTHLSQGSLHCAEMSSVLRRQERGEVIRNFVDGHIDILISTDALARGTDMPNVKYVVSYDFPKYVKNYIHRIGRTGRAGKSGKAITFVLENQVCTFQDMLKTAGKHSVRELVVSEDTLLPFEEHYKSALVQLKQDMEGEKNSLLQKNEREES</sequence>
<keyword evidence="2 6" id="KW-0378">Hydrolase</keyword>
<reference evidence="12" key="1">
    <citation type="submission" date="2019-08" db="EMBL/GenBank/DDBJ databases">
        <authorList>
            <person name="Wang J."/>
            <person name="Xing S."/>
        </authorList>
    </citation>
    <scope>NUCLEOTIDE SEQUENCE</scope>
</reference>
<dbReference type="InterPro" id="IPR014001">
    <property type="entry name" value="Helicase_ATP-bd"/>
</dbReference>
<evidence type="ECO:0000256" key="5">
    <source>
        <dbReference type="ARBA" id="ARBA00022884"/>
    </source>
</evidence>
<comment type="domain">
    <text evidence="7">The Q motif is unique to and characteristic of the DEAD box family of RNA helicases and controls ATP binding and hydrolysis.</text>
</comment>
<dbReference type="CDD" id="cd17956">
    <property type="entry name" value="DEADc_DDX51"/>
    <property type="match status" value="1"/>
</dbReference>
<dbReference type="SMART" id="SM00490">
    <property type="entry name" value="HELICc"/>
    <property type="match status" value="1"/>
</dbReference>
<dbReference type="InterPro" id="IPR011545">
    <property type="entry name" value="DEAD/DEAH_box_helicase_dom"/>
</dbReference>
<dbReference type="Pfam" id="PF00270">
    <property type="entry name" value="DEAD"/>
    <property type="match status" value="1"/>
</dbReference>
<dbReference type="AlphaFoldDB" id="A0A7M1Y724"/>
<evidence type="ECO:0000256" key="6">
    <source>
        <dbReference type="RuleBase" id="RU000492"/>
    </source>
</evidence>
<dbReference type="PROSITE" id="PS51194">
    <property type="entry name" value="HELICASE_CTER"/>
    <property type="match status" value="1"/>
</dbReference>
<keyword evidence="4 6" id="KW-0067">ATP-binding</keyword>
<dbReference type="GO" id="GO:0003724">
    <property type="term" value="F:RNA helicase activity"/>
    <property type="evidence" value="ECO:0007669"/>
    <property type="project" value="UniProtKB-EC"/>
</dbReference>
<proteinExistence type="evidence at transcript level"/>
<dbReference type="CDD" id="cd18787">
    <property type="entry name" value="SF2_C_DEAD"/>
    <property type="match status" value="1"/>
</dbReference>
<accession>A0A7M1Y724</accession>
<evidence type="ECO:0000256" key="4">
    <source>
        <dbReference type="ARBA" id="ARBA00022840"/>
    </source>
</evidence>
<dbReference type="SUPFAM" id="SSF52540">
    <property type="entry name" value="P-loop containing nucleoside triphosphate hydrolases"/>
    <property type="match status" value="1"/>
</dbReference>
<evidence type="ECO:0000259" key="10">
    <source>
        <dbReference type="PROSITE" id="PS51192"/>
    </source>
</evidence>
<dbReference type="InterPro" id="IPR000629">
    <property type="entry name" value="RNA-helicase_DEAD-box_CS"/>
</dbReference>
<dbReference type="Gene3D" id="3.40.50.300">
    <property type="entry name" value="P-loop containing nucleotide triphosphate hydrolases"/>
    <property type="match status" value="2"/>
</dbReference>
<dbReference type="GO" id="GO:0003723">
    <property type="term" value="F:RNA binding"/>
    <property type="evidence" value="ECO:0007669"/>
    <property type="project" value="UniProtKB-UniRule"/>
</dbReference>
<evidence type="ECO:0000256" key="9">
    <source>
        <dbReference type="SAM" id="MobiDB-lite"/>
    </source>
</evidence>
<name>A0A7M1Y724_LOCMI</name>
<dbReference type="EMBL" id="MN329068">
    <property type="protein sequence ID" value="QOS47374.1"/>
    <property type="molecule type" value="mRNA"/>
</dbReference>
<evidence type="ECO:0000256" key="7">
    <source>
        <dbReference type="RuleBase" id="RU365068"/>
    </source>
</evidence>
<evidence type="ECO:0000256" key="2">
    <source>
        <dbReference type="ARBA" id="ARBA00022801"/>
    </source>
</evidence>
<protein>
    <recommendedName>
        <fullName evidence="7">ATP-dependent RNA helicase</fullName>
        <ecNumber evidence="7">3.6.4.13</ecNumber>
    </recommendedName>
</protein>
<dbReference type="PANTHER" id="PTHR24031">
    <property type="entry name" value="RNA HELICASE"/>
    <property type="match status" value="1"/>
</dbReference>
<evidence type="ECO:0000256" key="3">
    <source>
        <dbReference type="ARBA" id="ARBA00022806"/>
    </source>
</evidence>
<feature type="domain" description="Helicase C-terminal" evidence="11">
    <location>
        <begin position="465"/>
        <end position="615"/>
    </location>
</feature>
<comment type="catalytic activity">
    <reaction evidence="7">
        <text>ATP + H2O = ADP + phosphate + H(+)</text>
        <dbReference type="Rhea" id="RHEA:13065"/>
        <dbReference type="ChEBI" id="CHEBI:15377"/>
        <dbReference type="ChEBI" id="CHEBI:15378"/>
        <dbReference type="ChEBI" id="CHEBI:30616"/>
        <dbReference type="ChEBI" id="CHEBI:43474"/>
        <dbReference type="ChEBI" id="CHEBI:456216"/>
        <dbReference type="EC" id="3.6.4.13"/>
    </reaction>
</comment>
<dbReference type="PROSITE" id="PS51192">
    <property type="entry name" value="HELICASE_ATP_BIND_1"/>
    <property type="match status" value="1"/>
</dbReference>
<comment type="function">
    <text evidence="7">RNA helicase.</text>
</comment>
<keyword evidence="5 7" id="KW-0694">RNA-binding</keyword>
<feature type="region of interest" description="Disordered" evidence="9">
    <location>
        <begin position="72"/>
        <end position="93"/>
    </location>
</feature>
<dbReference type="EC" id="3.6.4.13" evidence="7"/>
<evidence type="ECO:0000256" key="8">
    <source>
        <dbReference type="SAM" id="Coils"/>
    </source>
</evidence>
<feature type="coiled-coil region" evidence="8">
    <location>
        <begin position="23"/>
        <end position="50"/>
    </location>
</feature>
<dbReference type="InterPro" id="IPR001650">
    <property type="entry name" value="Helicase_C-like"/>
</dbReference>
<dbReference type="GO" id="GO:0005524">
    <property type="term" value="F:ATP binding"/>
    <property type="evidence" value="ECO:0007669"/>
    <property type="project" value="UniProtKB-UniRule"/>
</dbReference>